<feature type="compositionally biased region" description="Basic and acidic residues" evidence="3">
    <location>
        <begin position="193"/>
        <end position="239"/>
    </location>
</feature>
<reference evidence="5" key="1">
    <citation type="submission" date="2014-02" db="EMBL/GenBank/DDBJ databases">
        <authorList>
            <person name="Genoscope - CEA"/>
        </authorList>
    </citation>
    <scope>NUCLEOTIDE SEQUENCE</scope>
    <source>
        <strain evidence="5">LS3</strain>
    </source>
</reference>
<dbReference type="SMART" id="SM00360">
    <property type="entry name" value="RRM"/>
    <property type="match status" value="1"/>
</dbReference>
<evidence type="ECO:0000256" key="2">
    <source>
        <dbReference type="PROSITE-ProRule" id="PRU00176"/>
    </source>
</evidence>
<feature type="compositionally biased region" description="Basic and acidic residues" evidence="3">
    <location>
        <begin position="322"/>
        <end position="375"/>
    </location>
</feature>
<keyword evidence="1 2" id="KW-0694">RNA-binding</keyword>
<dbReference type="SUPFAM" id="SSF54928">
    <property type="entry name" value="RNA-binding domain, RBD"/>
    <property type="match status" value="1"/>
</dbReference>
<evidence type="ECO:0000256" key="1">
    <source>
        <dbReference type="ARBA" id="ARBA00022884"/>
    </source>
</evidence>
<feature type="region of interest" description="Disordered" evidence="3">
    <location>
        <begin position="166"/>
        <end position="440"/>
    </location>
</feature>
<dbReference type="InterPro" id="IPR000504">
    <property type="entry name" value="RRM_dom"/>
</dbReference>
<accession>A0A060SYJ3</accession>
<proteinExistence type="predicted"/>
<reference evidence="5" key="2">
    <citation type="submission" date="2014-06" db="EMBL/GenBank/DDBJ databases">
        <title>The complete genome of Blastobotrys (Arxula) adeninivorans LS3 - a yeast of biotechnological interest.</title>
        <authorList>
            <person name="Kunze G."/>
            <person name="Gaillardin C."/>
            <person name="Czernicka M."/>
            <person name="Durrens P."/>
            <person name="Martin T."/>
            <person name="Boer E."/>
            <person name="Gabaldon T."/>
            <person name="Cruz J."/>
            <person name="Talla E."/>
            <person name="Marck C."/>
            <person name="Goffeau A."/>
            <person name="Barbe V."/>
            <person name="Baret P."/>
            <person name="Baronian K."/>
            <person name="Beier S."/>
            <person name="Bleykasten C."/>
            <person name="Bode R."/>
            <person name="Casaregola S."/>
            <person name="Despons L."/>
            <person name="Fairhead C."/>
            <person name="Giersberg M."/>
            <person name="Gierski P."/>
            <person name="Hahnel U."/>
            <person name="Hartmann A."/>
            <person name="Jankowska D."/>
            <person name="Jubin C."/>
            <person name="Jung P."/>
            <person name="Lafontaine I."/>
            <person name="Leh-Louis V."/>
            <person name="Lemaire M."/>
            <person name="Marcet-Houben M."/>
            <person name="Mascher M."/>
            <person name="Morel G."/>
            <person name="Richard G.-F."/>
            <person name="Riechen J."/>
            <person name="Sacerdot C."/>
            <person name="Sarkar A."/>
            <person name="Savel G."/>
            <person name="Schacherer J."/>
            <person name="Sherman D."/>
            <person name="Straub M.-L."/>
            <person name="Stein N."/>
            <person name="Thierry A."/>
            <person name="Trautwein-Schult A."/>
            <person name="Westhof E."/>
            <person name="Worch S."/>
            <person name="Dujon B."/>
            <person name="Souciet J.-L."/>
            <person name="Wincker P."/>
            <person name="Scholz U."/>
            <person name="Neuveglise N."/>
        </authorList>
    </citation>
    <scope>NUCLEOTIDE SEQUENCE</scope>
    <source>
        <strain evidence="5">LS3</strain>
    </source>
</reference>
<name>A0A060SYJ3_BLAAD</name>
<feature type="compositionally biased region" description="Basic and acidic residues" evidence="3">
    <location>
        <begin position="411"/>
        <end position="424"/>
    </location>
</feature>
<gene>
    <name evidence="5" type="ORF">GNLVRS02_ARAD1A12760g</name>
</gene>
<feature type="compositionally biased region" description="Basic and acidic residues" evidence="3">
    <location>
        <begin position="246"/>
        <end position="259"/>
    </location>
</feature>
<evidence type="ECO:0000256" key="3">
    <source>
        <dbReference type="SAM" id="MobiDB-lite"/>
    </source>
</evidence>
<dbReference type="PROSITE" id="PS50102">
    <property type="entry name" value="RRM"/>
    <property type="match status" value="1"/>
</dbReference>
<dbReference type="InterPro" id="IPR012677">
    <property type="entry name" value="Nucleotide-bd_a/b_plait_sf"/>
</dbReference>
<dbReference type="PANTHER" id="PTHR23236:SF2">
    <property type="entry name" value="EUKARYOTIC TRANSLATION INITIATION FACTOR 4B"/>
    <property type="match status" value="1"/>
</dbReference>
<evidence type="ECO:0000259" key="4">
    <source>
        <dbReference type="PROSITE" id="PS50102"/>
    </source>
</evidence>
<dbReference type="PANTHER" id="PTHR23236">
    <property type="entry name" value="EUKARYOTIC TRANSLATION INITIATION FACTOR 4B/4H"/>
    <property type="match status" value="1"/>
</dbReference>
<dbReference type="GO" id="GO:0003723">
    <property type="term" value="F:RNA binding"/>
    <property type="evidence" value="ECO:0007669"/>
    <property type="project" value="UniProtKB-UniRule"/>
</dbReference>
<dbReference type="EMBL" id="HG937691">
    <property type="protein sequence ID" value="CDP33589.1"/>
    <property type="molecule type" value="Genomic_DNA"/>
</dbReference>
<dbReference type="Gene3D" id="3.30.70.330">
    <property type="match status" value="1"/>
</dbReference>
<dbReference type="Pfam" id="PF00076">
    <property type="entry name" value="RRM_1"/>
    <property type="match status" value="1"/>
</dbReference>
<organism evidence="5">
    <name type="scientific">Blastobotrys adeninivorans</name>
    <name type="common">Yeast</name>
    <name type="synonym">Arxula adeninivorans</name>
    <dbReference type="NCBI Taxonomy" id="409370"/>
    <lineage>
        <taxon>Eukaryota</taxon>
        <taxon>Fungi</taxon>
        <taxon>Dikarya</taxon>
        <taxon>Ascomycota</taxon>
        <taxon>Saccharomycotina</taxon>
        <taxon>Dipodascomycetes</taxon>
        <taxon>Dipodascales</taxon>
        <taxon>Trichomonascaceae</taxon>
        <taxon>Blastobotrys</taxon>
    </lineage>
</organism>
<feature type="compositionally biased region" description="Gly residues" evidence="3">
    <location>
        <begin position="60"/>
        <end position="72"/>
    </location>
</feature>
<dbReference type="InterPro" id="IPR035979">
    <property type="entry name" value="RBD_domain_sf"/>
</dbReference>
<feature type="compositionally biased region" description="Basic and acidic residues" evidence="3">
    <location>
        <begin position="173"/>
        <end position="183"/>
    </location>
</feature>
<evidence type="ECO:0000313" key="5">
    <source>
        <dbReference type="EMBL" id="CDP33589.1"/>
    </source>
</evidence>
<sequence length="440" mass="49459">MAPKKQNKMTLDEFMSNSEFGSAPTGSWADEEMPLPPPPPSDPTASSWLANKRDAPQGAPMGGRGGPGGPGGMFRESREPREPVPIPDRPPFTARVNNLDYNVTEDSVADLFKGFNHTSIRLPRDMSGRPRGVAFVEFSDRESLERALDLTGQDFMGRQLRVFVADPPANAVDDGKFDSDWRSNRRGPLPPLESRDNRDYDNWERRGPLPPRDGEHGGPRRPRREENDDRDYDNWERRGPLPPARGGDRPRRGGDRPFPPRDSPADNASSWRRGPDSGAPAARGPAERPKINLAPRTVSSESAGSASSTRSSSIFGGAKPVDTSKKLLEVEERQKKFEQEKLEAERLAREKQRQKEEERKLKDQEREEKLRKRFELLNTEGDEEEETSAPAATPDKEKERLAAKAAQEATEAERLQTQEVSKEELESEDWEVVGNKPRRR</sequence>
<feature type="domain" description="RRM" evidence="4">
    <location>
        <begin position="92"/>
        <end position="167"/>
    </location>
</feature>
<feature type="compositionally biased region" description="Low complexity" evidence="3">
    <location>
        <begin position="299"/>
        <end position="318"/>
    </location>
</feature>
<feature type="region of interest" description="Disordered" evidence="3">
    <location>
        <begin position="1"/>
        <end position="92"/>
    </location>
</feature>
<dbReference type="AlphaFoldDB" id="A0A060SYJ3"/>
<protein>
    <submittedName>
        <fullName evidence="5">ARAD1A12760p</fullName>
    </submittedName>
</protein>